<accession>A0ABV7EFJ9</accession>
<protein>
    <submittedName>
        <fullName evidence="1">Uncharacterized protein</fullName>
    </submittedName>
</protein>
<evidence type="ECO:0000313" key="2">
    <source>
        <dbReference type="Proteomes" id="UP001595378"/>
    </source>
</evidence>
<proteinExistence type="predicted"/>
<dbReference type="Proteomes" id="UP001595378">
    <property type="component" value="Unassembled WGS sequence"/>
</dbReference>
<organism evidence="1 2">
    <name type="scientific">Alteraurantiacibacter lauratis</name>
    <dbReference type="NCBI Taxonomy" id="2054627"/>
    <lineage>
        <taxon>Bacteria</taxon>
        <taxon>Pseudomonadati</taxon>
        <taxon>Pseudomonadota</taxon>
        <taxon>Alphaproteobacteria</taxon>
        <taxon>Sphingomonadales</taxon>
        <taxon>Erythrobacteraceae</taxon>
        <taxon>Alteraurantiacibacter</taxon>
    </lineage>
</organism>
<keyword evidence="2" id="KW-1185">Reference proteome</keyword>
<comment type="caution">
    <text evidence="1">The sequence shown here is derived from an EMBL/GenBank/DDBJ whole genome shotgun (WGS) entry which is preliminary data.</text>
</comment>
<dbReference type="RefSeq" id="WP_336919233.1">
    <property type="nucleotide sequence ID" value="NZ_JBANRN010000009.1"/>
</dbReference>
<evidence type="ECO:0000313" key="1">
    <source>
        <dbReference type="EMBL" id="MFC3101435.1"/>
    </source>
</evidence>
<gene>
    <name evidence="1" type="ORF">ACFODK_11105</name>
</gene>
<reference evidence="2" key="1">
    <citation type="journal article" date="2019" name="Int. J. Syst. Evol. Microbiol.">
        <title>The Global Catalogue of Microorganisms (GCM) 10K type strain sequencing project: providing services to taxonomists for standard genome sequencing and annotation.</title>
        <authorList>
            <consortium name="The Broad Institute Genomics Platform"/>
            <consortium name="The Broad Institute Genome Sequencing Center for Infectious Disease"/>
            <person name="Wu L."/>
            <person name="Ma J."/>
        </authorList>
    </citation>
    <scope>NUCLEOTIDE SEQUENCE [LARGE SCALE GENOMIC DNA]</scope>
    <source>
        <strain evidence="2">KCTC 52606</strain>
    </source>
</reference>
<dbReference type="EMBL" id="JBHRSU010000032">
    <property type="protein sequence ID" value="MFC3101435.1"/>
    <property type="molecule type" value="Genomic_DNA"/>
</dbReference>
<sequence length="42" mass="4711">MAVGSHDHDWLILGVQAEAFGAEHRLLRDASRDITLRHNSNT</sequence>
<name>A0ABV7EFJ9_9SPHN</name>